<reference evidence="1 2" key="1">
    <citation type="journal article" date="2012" name="J. Am. Chem. Soc.">
        <title>Bacterial biosynthesis and maturation of the didemnin anti-cancer agents.</title>
        <authorList>
            <person name="Xu Y."/>
            <person name="Kersten R.D."/>
            <person name="Nam S.J."/>
            <person name="Lu L."/>
            <person name="Al-Suwailem A.M."/>
            <person name="Zheng H."/>
            <person name="Fenical W."/>
            <person name="Dorrestein P.C."/>
            <person name="Moore B.S."/>
            <person name="Qian P.Y."/>
        </authorList>
    </citation>
    <scope>NUCLEOTIDE SEQUENCE [LARGE SCALE GENOMIC DNA]</scope>
    <source>
        <strain evidence="1 2">KA081020-065</strain>
    </source>
</reference>
<accession>I3TST9</accession>
<protein>
    <submittedName>
        <fullName evidence="1">Uncharacterized protein</fullName>
    </submittedName>
</protein>
<dbReference type="KEGG" id="tmo:TMO_a0424"/>
<keyword evidence="1" id="KW-0614">Plasmid</keyword>
<organism evidence="1 2">
    <name type="scientific">Tistrella mobilis (strain KA081020-065)</name>
    <dbReference type="NCBI Taxonomy" id="1110502"/>
    <lineage>
        <taxon>Bacteria</taxon>
        <taxon>Pseudomonadati</taxon>
        <taxon>Pseudomonadota</taxon>
        <taxon>Alphaproteobacteria</taxon>
        <taxon>Geminicoccales</taxon>
        <taxon>Geminicoccaceae</taxon>
        <taxon>Tistrella</taxon>
    </lineage>
</organism>
<dbReference type="Proteomes" id="UP000005258">
    <property type="component" value="Plasmid pTM1"/>
</dbReference>
<dbReference type="HOGENOM" id="CLU_3158898_0_0_5"/>
<proteinExistence type="predicted"/>
<name>I3TST9_TISMK</name>
<geneLocation type="plasmid" evidence="1 2">
    <name>pTM1</name>
</geneLocation>
<evidence type="ECO:0000313" key="1">
    <source>
        <dbReference type="EMBL" id="AFK55827.1"/>
    </source>
</evidence>
<gene>
    <name evidence="1" type="ordered locus">TMO_a0424</name>
</gene>
<keyword evidence="2" id="KW-1185">Reference proteome</keyword>
<dbReference type="AlphaFoldDB" id="I3TST9"/>
<evidence type="ECO:0000313" key="2">
    <source>
        <dbReference type="Proteomes" id="UP000005258"/>
    </source>
</evidence>
<dbReference type="EMBL" id="CP003237">
    <property type="protein sequence ID" value="AFK55827.1"/>
    <property type="molecule type" value="Genomic_DNA"/>
</dbReference>
<dbReference type="RefSeq" id="WP_014747504.1">
    <property type="nucleotide sequence ID" value="NC_017957.2"/>
</dbReference>
<sequence length="48" mass="5030">MQDMDMQKTAPMATDEDRKLWGRPVLAVSAANDTAFAVAGSDDGSGLS</sequence>